<dbReference type="EMBL" id="BMEY01000011">
    <property type="protein sequence ID" value="GGA79890.1"/>
    <property type="molecule type" value="Genomic_DNA"/>
</dbReference>
<proteinExistence type="predicted"/>
<feature type="transmembrane region" description="Helical" evidence="1">
    <location>
        <begin position="5"/>
        <end position="22"/>
    </location>
</feature>
<evidence type="ECO:0000256" key="1">
    <source>
        <dbReference type="SAM" id="Phobius"/>
    </source>
</evidence>
<keyword evidence="1" id="KW-1133">Transmembrane helix</keyword>
<dbReference type="AlphaFoldDB" id="A0A916S1Y6"/>
<name>A0A916S1Y6_9BACI</name>
<feature type="transmembrane region" description="Helical" evidence="1">
    <location>
        <begin position="42"/>
        <end position="61"/>
    </location>
</feature>
<feature type="transmembrane region" description="Helical" evidence="1">
    <location>
        <begin position="134"/>
        <end position="153"/>
    </location>
</feature>
<accession>A0A916S1Y6</accession>
<evidence type="ECO:0000313" key="2">
    <source>
        <dbReference type="EMBL" id="GGA79890.1"/>
    </source>
</evidence>
<feature type="transmembrane region" description="Helical" evidence="1">
    <location>
        <begin position="68"/>
        <end position="90"/>
    </location>
</feature>
<dbReference type="RefSeq" id="WP_188384915.1">
    <property type="nucleotide sequence ID" value="NZ_BMEY01000011.1"/>
</dbReference>
<keyword evidence="1" id="KW-0812">Transmembrane</keyword>
<gene>
    <name evidence="2" type="ORF">GCM10008025_24140</name>
</gene>
<organism evidence="2 3">
    <name type="scientific">Ornithinibacillus halotolerans</name>
    <dbReference type="NCBI Taxonomy" id="1274357"/>
    <lineage>
        <taxon>Bacteria</taxon>
        <taxon>Bacillati</taxon>
        <taxon>Bacillota</taxon>
        <taxon>Bacilli</taxon>
        <taxon>Bacillales</taxon>
        <taxon>Bacillaceae</taxon>
        <taxon>Ornithinibacillus</taxon>
    </lineage>
</organism>
<protein>
    <submittedName>
        <fullName evidence="2">Uncharacterized protein</fullName>
    </submittedName>
</protein>
<keyword evidence="3" id="KW-1185">Reference proteome</keyword>
<reference evidence="2" key="1">
    <citation type="journal article" date="2014" name="Int. J. Syst. Evol. Microbiol.">
        <title>Complete genome sequence of Corynebacterium casei LMG S-19264T (=DSM 44701T), isolated from a smear-ripened cheese.</title>
        <authorList>
            <consortium name="US DOE Joint Genome Institute (JGI-PGF)"/>
            <person name="Walter F."/>
            <person name="Albersmeier A."/>
            <person name="Kalinowski J."/>
            <person name="Ruckert C."/>
        </authorList>
    </citation>
    <scope>NUCLEOTIDE SEQUENCE</scope>
    <source>
        <strain evidence="2">CGMCC 1.12408</strain>
    </source>
</reference>
<sequence length="161" mass="19032">MKKEFLKLIIIIVFSAVLFYFVNTMTPLPSQSSGNGNPAILLMFILAPLFCYLVILWLNLFRDMNINLLILVIVMIVIAIHWVIGFYYQISSFMKYKKLLQDVYQEEMGFVDYEYIDQITDFFSIHMNSQYFNLNTYLMFLTMSIFISILIMIKQKSFKSS</sequence>
<dbReference type="Proteomes" id="UP000613512">
    <property type="component" value="Unassembled WGS sequence"/>
</dbReference>
<reference evidence="2" key="2">
    <citation type="submission" date="2020-09" db="EMBL/GenBank/DDBJ databases">
        <authorList>
            <person name="Sun Q."/>
            <person name="Zhou Y."/>
        </authorList>
    </citation>
    <scope>NUCLEOTIDE SEQUENCE</scope>
    <source>
        <strain evidence="2">CGMCC 1.12408</strain>
    </source>
</reference>
<keyword evidence="1" id="KW-0472">Membrane</keyword>
<evidence type="ECO:0000313" key="3">
    <source>
        <dbReference type="Proteomes" id="UP000613512"/>
    </source>
</evidence>
<comment type="caution">
    <text evidence="2">The sequence shown here is derived from an EMBL/GenBank/DDBJ whole genome shotgun (WGS) entry which is preliminary data.</text>
</comment>